<evidence type="ECO:0000256" key="1">
    <source>
        <dbReference type="SAM" id="MobiDB-lite"/>
    </source>
</evidence>
<gene>
    <name evidence="2" type="ORF">DSL92_03160</name>
</gene>
<dbReference type="AlphaFoldDB" id="A0A432JKM6"/>
<name>A0A432JKM6_9GAMM</name>
<proteinExistence type="predicted"/>
<feature type="compositionally biased region" description="Basic residues" evidence="1">
    <location>
        <begin position="12"/>
        <end position="34"/>
    </location>
</feature>
<sequence length="161" mass="17980">MRICLVSETWHRHQRRRPHARPPRRRAARPRHRTQRYDLGHRSPLGPAGTGHADELQVRGVSPADTGKSVSVACATAWLQRLWQKQRPDVVYLATQGPLGWSAPSHCPPPGIPVTPAGTPIPITTATTMYCPGWRRPCCGRYAVFTNGCAPLWFPPTPRRT</sequence>
<evidence type="ECO:0000313" key="2">
    <source>
        <dbReference type="EMBL" id="RUA22854.1"/>
    </source>
</evidence>
<organism evidence="2">
    <name type="scientific">Billgrantia gudaonensis</name>
    <dbReference type="NCBI Taxonomy" id="376427"/>
    <lineage>
        <taxon>Bacteria</taxon>
        <taxon>Pseudomonadati</taxon>
        <taxon>Pseudomonadota</taxon>
        <taxon>Gammaproteobacteria</taxon>
        <taxon>Oceanospirillales</taxon>
        <taxon>Halomonadaceae</taxon>
        <taxon>Billgrantia</taxon>
    </lineage>
</organism>
<comment type="caution">
    <text evidence="2">The sequence shown here is derived from an EMBL/GenBank/DDBJ whole genome shotgun (WGS) entry which is preliminary data.</text>
</comment>
<accession>A0A432JKM6</accession>
<protein>
    <submittedName>
        <fullName evidence="2">Uncharacterized protein</fullName>
    </submittedName>
</protein>
<reference evidence="2" key="1">
    <citation type="submission" date="2018-12" db="EMBL/GenBank/DDBJ databases">
        <authorList>
            <person name="Jadhav K."/>
            <person name="Kushwaha B."/>
            <person name="Jadhav I."/>
        </authorList>
    </citation>
    <scope>NUCLEOTIDE SEQUENCE [LARGE SCALE GENOMIC DNA]</scope>
    <source>
        <strain evidence="2">SBS 10</strain>
    </source>
</reference>
<feature type="region of interest" description="Disordered" evidence="1">
    <location>
        <begin position="10"/>
        <end position="52"/>
    </location>
</feature>
<dbReference type="EMBL" id="RXHI01000008">
    <property type="protein sequence ID" value="RUA22854.1"/>
    <property type="molecule type" value="Genomic_DNA"/>
</dbReference>